<feature type="domain" description="ABC transmembrane type-1" evidence="6">
    <location>
        <begin position="1"/>
        <end position="138"/>
    </location>
</feature>
<proteinExistence type="predicted"/>
<evidence type="ECO:0000256" key="3">
    <source>
        <dbReference type="ARBA" id="ARBA00022989"/>
    </source>
</evidence>
<keyword evidence="3 5" id="KW-1133">Transmembrane helix</keyword>
<keyword evidence="7" id="KW-0547">Nucleotide-binding</keyword>
<dbReference type="EMBL" id="AGBW02001155">
    <property type="protein sequence ID" value="OWR55723.1"/>
    <property type="molecule type" value="Genomic_DNA"/>
</dbReference>
<reference evidence="7 8" key="1">
    <citation type="journal article" date="2011" name="Cell">
        <title>The monarch butterfly genome yields insights into long-distance migration.</title>
        <authorList>
            <person name="Zhan S."/>
            <person name="Merlin C."/>
            <person name="Boore J.L."/>
            <person name="Reppert S.M."/>
        </authorList>
    </citation>
    <scope>NUCLEOTIDE SEQUENCE [LARGE SCALE GENOMIC DNA]</scope>
    <source>
        <strain evidence="7">F-2</strain>
    </source>
</reference>
<dbReference type="GO" id="GO:0005524">
    <property type="term" value="F:ATP binding"/>
    <property type="evidence" value="ECO:0007669"/>
    <property type="project" value="UniProtKB-KW"/>
</dbReference>
<dbReference type="PANTHER" id="PTHR24221:SF645">
    <property type="entry name" value="LP14331P"/>
    <property type="match status" value="1"/>
</dbReference>
<protein>
    <submittedName>
        <fullName evidence="7">ATP-binding cassette sub-family B member 1</fullName>
    </submittedName>
</protein>
<dbReference type="GO" id="GO:0140359">
    <property type="term" value="F:ABC-type transporter activity"/>
    <property type="evidence" value="ECO:0007669"/>
    <property type="project" value="InterPro"/>
</dbReference>
<name>A0A212FPS8_DANPL</name>
<dbReference type="Gene3D" id="1.20.1560.10">
    <property type="entry name" value="ABC transporter type 1, transmembrane domain"/>
    <property type="match status" value="1"/>
</dbReference>
<gene>
    <name evidence="7" type="ORF">KGM_200129</name>
</gene>
<evidence type="ECO:0000256" key="1">
    <source>
        <dbReference type="ARBA" id="ARBA00004141"/>
    </source>
</evidence>
<evidence type="ECO:0000256" key="4">
    <source>
        <dbReference type="ARBA" id="ARBA00023136"/>
    </source>
</evidence>
<dbReference type="InterPro" id="IPR011527">
    <property type="entry name" value="ABC1_TM_dom"/>
</dbReference>
<dbReference type="GO" id="GO:0016020">
    <property type="term" value="C:membrane"/>
    <property type="evidence" value="ECO:0007669"/>
    <property type="project" value="UniProtKB-SubCell"/>
</dbReference>
<organism evidence="7 8">
    <name type="scientific">Danaus plexippus plexippus</name>
    <dbReference type="NCBI Taxonomy" id="278856"/>
    <lineage>
        <taxon>Eukaryota</taxon>
        <taxon>Metazoa</taxon>
        <taxon>Ecdysozoa</taxon>
        <taxon>Arthropoda</taxon>
        <taxon>Hexapoda</taxon>
        <taxon>Insecta</taxon>
        <taxon>Pterygota</taxon>
        <taxon>Neoptera</taxon>
        <taxon>Endopterygota</taxon>
        <taxon>Lepidoptera</taxon>
        <taxon>Glossata</taxon>
        <taxon>Ditrysia</taxon>
        <taxon>Papilionoidea</taxon>
        <taxon>Nymphalidae</taxon>
        <taxon>Danainae</taxon>
        <taxon>Danaini</taxon>
        <taxon>Danaina</taxon>
        <taxon>Danaus</taxon>
        <taxon>Danaus</taxon>
    </lineage>
</organism>
<keyword evidence="7" id="KW-0067">ATP-binding</keyword>
<dbReference type="InterPro" id="IPR036640">
    <property type="entry name" value="ABC1_TM_sf"/>
</dbReference>
<dbReference type="Pfam" id="PF00664">
    <property type="entry name" value="ABC_membrane"/>
    <property type="match status" value="1"/>
</dbReference>
<keyword evidence="8" id="KW-1185">Reference proteome</keyword>
<dbReference type="Proteomes" id="UP000007151">
    <property type="component" value="Unassembled WGS sequence"/>
</dbReference>
<sequence length="138" mass="14988">MVVGIFAGLTNLIMVFMYGVAGGHLTCRLRKLLFEHMLQQEIGFFDDKNNSTGALCARLSGEAAAVQGATGHRIGTVLQAFGTLSFALVASLYYEWRLGLVALAFVPIMGLMVYKQGKMTTRHSYGTAKTMEKSSKVS</sequence>
<dbReference type="KEGG" id="dpl:KGM_200129"/>
<dbReference type="InParanoid" id="A0A212FPS8"/>
<evidence type="ECO:0000256" key="5">
    <source>
        <dbReference type="SAM" id="Phobius"/>
    </source>
</evidence>
<feature type="transmembrane region" description="Helical" evidence="5">
    <location>
        <begin position="98"/>
        <end position="114"/>
    </location>
</feature>
<accession>A0A212FPS8</accession>
<evidence type="ECO:0000259" key="6">
    <source>
        <dbReference type="PROSITE" id="PS50929"/>
    </source>
</evidence>
<dbReference type="AlphaFoldDB" id="A0A212FPS8"/>
<evidence type="ECO:0000256" key="2">
    <source>
        <dbReference type="ARBA" id="ARBA00022692"/>
    </source>
</evidence>
<dbReference type="InterPro" id="IPR039421">
    <property type="entry name" value="Type_1_exporter"/>
</dbReference>
<dbReference type="PROSITE" id="PS50929">
    <property type="entry name" value="ABC_TM1F"/>
    <property type="match status" value="1"/>
</dbReference>
<evidence type="ECO:0000313" key="8">
    <source>
        <dbReference type="Proteomes" id="UP000007151"/>
    </source>
</evidence>
<dbReference type="SUPFAM" id="SSF90123">
    <property type="entry name" value="ABC transporter transmembrane region"/>
    <property type="match status" value="1"/>
</dbReference>
<evidence type="ECO:0000313" key="7">
    <source>
        <dbReference type="EMBL" id="OWR55723.1"/>
    </source>
</evidence>
<keyword evidence="2 5" id="KW-0812">Transmembrane</keyword>
<dbReference type="PANTHER" id="PTHR24221">
    <property type="entry name" value="ATP-BINDING CASSETTE SUB-FAMILY B"/>
    <property type="match status" value="1"/>
</dbReference>
<keyword evidence="4 5" id="KW-0472">Membrane</keyword>
<comment type="caution">
    <text evidence="7">The sequence shown here is derived from an EMBL/GenBank/DDBJ whole genome shotgun (WGS) entry which is preliminary data.</text>
</comment>
<feature type="transmembrane region" description="Helical" evidence="5">
    <location>
        <begin position="6"/>
        <end position="27"/>
    </location>
</feature>
<comment type="subcellular location">
    <subcellularLocation>
        <location evidence="1">Membrane</location>
        <topology evidence="1">Multi-pass membrane protein</topology>
    </subcellularLocation>
</comment>